<dbReference type="PROSITE" id="PS00584">
    <property type="entry name" value="PFKB_KINASES_2"/>
    <property type="match status" value="1"/>
</dbReference>
<accession>A0A1F5ZBS8</accession>
<dbReference type="PROSITE" id="PS00583">
    <property type="entry name" value="PFKB_KINASES_1"/>
    <property type="match status" value="1"/>
</dbReference>
<sequence>MRIIVTGTLSYDYIMDFPGRFADRIMPDKIHTISLSFLVDRLHKQLGGTAGNIAYTLTLLGCDARIVSVAGNDFGPYKQFLKSHHIDISQIVEIRRVPTSSYFVITDRDNNQIGSFYLGATKFAKTLSIAQALISDKKIQHEPFIVISPTDPAAMMQYTAECIEHKFKYLYDPAFQVDLISPEGMTDAVSHAQILIGNDYEITLIEKKLAVSHEELILMVPVLVTTLGAQGSVVETPSQAIHIKPAKPASGSDPTGAGDAYRAGFLAGYTRGLDLITCAQIGSTAAVYTVEKYGTMTHSFTRSDFIIRYRENYGTDLRL</sequence>
<dbReference type="Proteomes" id="UP000176854">
    <property type="component" value="Unassembled WGS sequence"/>
</dbReference>
<name>A0A1F5ZBS8_9BACT</name>
<dbReference type="InterPro" id="IPR029056">
    <property type="entry name" value="Ribokinase-like"/>
</dbReference>
<evidence type="ECO:0000259" key="3">
    <source>
        <dbReference type="Pfam" id="PF00294"/>
    </source>
</evidence>
<gene>
    <name evidence="4" type="ORF">A2154_02460</name>
</gene>
<reference evidence="4 5" key="1">
    <citation type="journal article" date="2016" name="Nat. Commun.">
        <title>Thousands of microbial genomes shed light on interconnected biogeochemical processes in an aquifer system.</title>
        <authorList>
            <person name="Anantharaman K."/>
            <person name="Brown C.T."/>
            <person name="Hug L.A."/>
            <person name="Sharon I."/>
            <person name="Castelle C.J."/>
            <person name="Probst A.J."/>
            <person name="Thomas B.C."/>
            <person name="Singh A."/>
            <person name="Wilkins M.J."/>
            <person name="Karaoz U."/>
            <person name="Brodie E.L."/>
            <person name="Williams K.H."/>
            <person name="Hubbard S.S."/>
            <person name="Banfield J.F."/>
        </authorList>
    </citation>
    <scope>NUCLEOTIDE SEQUENCE [LARGE SCALE GENOMIC DNA]</scope>
</reference>
<dbReference type="Pfam" id="PF00294">
    <property type="entry name" value="PfkB"/>
    <property type="match status" value="1"/>
</dbReference>
<comment type="caution">
    <text evidence="4">The sequence shown here is derived from an EMBL/GenBank/DDBJ whole genome shotgun (WGS) entry which is preliminary data.</text>
</comment>
<keyword evidence="2" id="KW-0418">Kinase</keyword>
<evidence type="ECO:0000313" key="4">
    <source>
        <dbReference type="EMBL" id="OGG09948.1"/>
    </source>
</evidence>
<proteinExistence type="predicted"/>
<dbReference type="InterPro" id="IPR002173">
    <property type="entry name" value="Carboh/pur_kinase_PfkB_CS"/>
</dbReference>
<feature type="domain" description="Carbohydrate kinase PfkB" evidence="3">
    <location>
        <begin position="25"/>
        <end position="297"/>
    </location>
</feature>
<dbReference type="GO" id="GO:0016301">
    <property type="term" value="F:kinase activity"/>
    <property type="evidence" value="ECO:0007669"/>
    <property type="project" value="UniProtKB-KW"/>
</dbReference>
<organism evidence="4 5">
    <name type="scientific">Candidatus Gottesmanbacteria bacterium RBG_16_43_7</name>
    <dbReference type="NCBI Taxonomy" id="1798373"/>
    <lineage>
        <taxon>Bacteria</taxon>
        <taxon>Candidatus Gottesmaniibacteriota</taxon>
    </lineage>
</organism>
<dbReference type="SUPFAM" id="SSF53613">
    <property type="entry name" value="Ribokinase-like"/>
    <property type="match status" value="1"/>
</dbReference>
<evidence type="ECO:0000256" key="2">
    <source>
        <dbReference type="ARBA" id="ARBA00022777"/>
    </source>
</evidence>
<dbReference type="InterPro" id="IPR011611">
    <property type="entry name" value="PfkB_dom"/>
</dbReference>
<evidence type="ECO:0000313" key="5">
    <source>
        <dbReference type="Proteomes" id="UP000176854"/>
    </source>
</evidence>
<keyword evidence="1" id="KW-0808">Transferase</keyword>
<protein>
    <recommendedName>
        <fullName evidence="3">Carbohydrate kinase PfkB domain-containing protein</fullName>
    </recommendedName>
</protein>
<dbReference type="AlphaFoldDB" id="A0A1F5ZBS8"/>
<dbReference type="STRING" id="1798373.A2154_02460"/>
<dbReference type="Gene3D" id="3.40.1190.20">
    <property type="match status" value="1"/>
</dbReference>
<dbReference type="EMBL" id="MFJC01000008">
    <property type="protein sequence ID" value="OGG09948.1"/>
    <property type="molecule type" value="Genomic_DNA"/>
</dbReference>
<evidence type="ECO:0000256" key="1">
    <source>
        <dbReference type="ARBA" id="ARBA00022679"/>
    </source>
</evidence>
<dbReference type="PANTHER" id="PTHR10584:SF166">
    <property type="entry name" value="RIBOKINASE"/>
    <property type="match status" value="1"/>
</dbReference>
<dbReference type="CDD" id="cd01942">
    <property type="entry name" value="ribokinase_group_A"/>
    <property type="match status" value="1"/>
</dbReference>
<dbReference type="PANTHER" id="PTHR10584">
    <property type="entry name" value="SUGAR KINASE"/>
    <property type="match status" value="1"/>
</dbReference>